<feature type="non-terminal residue" evidence="2">
    <location>
        <position position="73"/>
    </location>
</feature>
<evidence type="ECO:0000256" key="1">
    <source>
        <dbReference type="SAM" id="MobiDB-lite"/>
    </source>
</evidence>
<evidence type="ECO:0000313" key="2">
    <source>
        <dbReference type="EMBL" id="CAA9430530.1"/>
    </source>
</evidence>
<organism evidence="2">
    <name type="scientific">uncultured Phycisphaerae bacterium</name>
    <dbReference type="NCBI Taxonomy" id="904963"/>
    <lineage>
        <taxon>Bacteria</taxon>
        <taxon>Pseudomonadati</taxon>
        <taxon>Planctomycetota</taxon>
        <taxon>Phycisphaerae</taxon>
        <taxon>environmental samples</taxon>
    </lineage>
</organism>
<sequence length="73" mass="7957">EPSDAGRGDLGIVDRLHARRGGGRHPDRRLRGLRLRQVGGRGRGVREGAGEWADRRADGGRRVPGQGARQQLL</sequence>
<protein>
    <submittedName>
        <fullName evidence="2">Uncharacterized protein</fullName>
    </submittedName>
</protein>
<reference evidence="2" key="1">
    <citation type="submission" date="2020-02" db="EMBL/GenBank/DDBJ databases">
        <authorList>
            <person name="Meier V. D."/>
        </authorList>
    </citation>
    <scope>NUCLEOTIDE SEQUENCE</scope>
    <source>
        <strain evidence="2">AVDCRST_MAG64</strain>
    </source>
</reference>
<dbReference type="AlphaFoldDB" id="A0A6J4Q4Y1"/>
<proteinExistence type="predicted"/>
<dbReference type="EMBL" id="CADCUQ010000793">
    <property type="protein sequence ID" value="CAA9430530.1"/>
    <property type="molecule type" value="Genomic_DNA"/>
</dbReference>
<feature type="region of interest" description="Disordered" evidence="1">
    <location>
        <begin position="39"/>
        <end position="73"/>
    </location>
</feature>
<name>A0A6J4Q4Y1_9BACT</name>
<feature type="non-terminal residue" evidence="2">
    <location>
        <position position="1"/>
    </location>
</feature>
<accession>A0A6J4Q4Y1</accession>
<feature type="compositionally biased region" description="Basic and acidic residues" evidence="1">
    <location>
        <begin position="44"/>
        <end position="61"/>
    </location>
</feature>
<gene>
    <name evidence="2" type="ORF">AVDCRST_MAG64-3449</name>
</gene>